<accession>A0A4R7CZC0</accession>
<protein>
    <submittedName>
        <fullName evidence="1">Uncharacterized protein</fullName>
    </submittedName>
</protein>
<dbReference type="Proteomes" id="UP000294752">
    <property type="component" value="Unassembled WGS sequence"/>
</dbReference>
<name>A0A4R7CZC0_9SPHI</name>
<reference evidence="1 2" key="1">
    <citation type="submission" date="2019-03" db="EMBL/GenBank/DDBJ databases">
        <title>Genomic Encyclopedia of Type Strains, Phase III (KMG-III): the genomes of soil and plant-associated and newly described type strains.</title>
        <authorList>
            <person name="Whitman W."/>
        </authorList>
    </citation>
    <scope>NUCLEOTIDE SEQUENCE [LARGE SCALE GENOMIC DNA]</scope>
    <source>
        <strain evidence="1 2">CGMCC 1.12801</strain>
    </source>
</reference>
<proteinExistence type="predicted"/>
<evidence type="ECO:0000313" key="1">
    <source>
        <dbReference type="EMBL" id="TDS11886.1"/>
    </source>
</evidence>
<evidence type="ECO:0000313" key="2">
    <source>
        <dbReference type="Proteomes" id="UP000294752"/>
    </source>
</evidence>
<sequence length="51" mass="6040">MHFSLRACSRMLGIQTFIRIIFTYFFYLILEMTGPQMLAQDALCYMATDCY</sequence>
<comment type="caution">
    <text evidence="1">The sequence shown here is derived from an EMBL/GenBank/DDBJ whole genome shotgun (WGS) entry which is preliminary data.</text>
</comment>
<dbReference type="EMBL" id="SNZV01000007">
    <property type="protein sequence ID" value="TDS11886.1"/>
    <property type="molecule type" value="Genomic_DNA"/>
</dbReference>
<gene>
    <name evidence="1" type="ORF">B0I21_107238</name>
</gene>
<dbReference type="AlphaFoldDB" id="A0A4R7CZC0"/>
<organism evidence="1 2">
    <name type="scientific">Sphingobacterium paludis</name>
    <dbReference type="NCBI Taxonomy" id="1476465"/>
    <lineage>
        <taxon>Bacteria</taxon>
        <taxon>Pseudomonadati</taxon>
        <taxon>Bacteroidota</taxon>
        <taxon>Sphingobacteriia</taxon>
        <taxon>Sphingobacteriales</taxon>
        <taxon>Sphingobacteriaceae</taxon>
        <taxon>Sphingobacterium</taxon>
    </lineage>
</organism>
<keyword evidence="2" id="KW-1185">Reference proteome</keyword>